<evidence type="ECO:0000313" key="3">
    <source>
        <dbReference type="Proteomes" id="UP000008063"/>
    </source>
</evidence>
<dbReference type="Proteomes" id="UP000008063">
    <property type="component" value="Unassembled WGS sequence"/>
</dbReference>
<gene>
    <name evidence="2" type="ORF">SERLA73DRAFT_174857</name>
</gene>
<evidence type="ECO:0000313" key="2">
    <source>
        <dbReference type="EMBL" id="EGO03389.1"/>
    </source>
</evidence>
<keyword evidence="3" id="KW-1185">Reference proteome</keyword>
<reference evidence="3" key="1">
    <citation type="journal article" date="2011" name="Science">
        <title>The plant cell wall-decomposing machinery underlies the functional diversity of forest fungi.</title>
        <authorList>
            <person name="Eastwood D.C."/>
            <person name="Floudas D."/>
            <person name="Binder M."/>
            <person name="Majcherczyk A."/>
            <person name="Schneider P."/>
            <person name="Aerts A."/>
            <person name="Asiegbu F.O."/>
            <person name="Baker S.E."/>
            <person name="Barry K."/>
            <person name="Bendiksby M."/>
            <person name="Blumentritt M."/>
            <person name="Coutinho P.M."/>
            <person name="Cullen D."/>
            <person name="de Vries R.P."/>
            <person name="Gathman A."/>
            <person name="Goodell B."/>
            <person name="Henrissat B."/>
            <person name="Ihrmark K."/>
            <person name="Kauserud H."/>
            <person name="Kohler A."/>
            <person name="LaButti K."/>
            <person name="Lapidus A."/>
            <person name="Lavin J.L."/>
            <person name="Lee Y.-H."/>
            <person name="Lindquist E."/>
            <person name="Lilly W."/>
            <person name="Lucas S."/>
            <person name="Morin E."/>
            <person name="Murat C."/>
            <person name="Oguiza J.A."/>
            <person name="Park J."/>
            <person name="Pisabarro A.G."/>
            <person name="Riley R."/>
            <person name="Rosling A."/>
            <person name="Salamov A."/>
            <person name="Schmidt O."/>
            <person name="Schmutz J."/>
            <person name="Skrede I."/>
            <person name="Stenlid J."/>
            <person name="Wiebenga A."/>
            <person name="Xie X."/>
            <person name="Kuees U."/>
            <person name="Hibbett D.S."/>
            <person name="Hoffmeister D."/>
            <person name="Hoegberg N."/>
            <person name="Martin F."/>
            <person name="Grigoriev I.V."/>
            <person name="Watkinson S.C."/>
        </authorList>
    </citation>
    <scope>NUCLEOTIDE SEQUENCE [LARGE SCALE GENOMIC DNA]</scope>
    <source>
        <strain evidence="3">strain S7.3</strain>
    </source>
</reference>
<dbReference type="EMBL" id="GL945475">
    <property type="protein sequence ID" value="EGO03389.1"/>
    <property type="molecule type" value="Genomic_DNA"/>
</dbReference>
<evidence type="ECO:0000256" key="1">
    <source>
        <dbReference type="SAM" id="MobiDB-lite"/>
    </source>
</evidence>
<dbReference type="InParanoid" id="F8PIL8"/>
<accession>F8PIL8</accession>
<dbReference type="HOGENOM" id="CLU_3125969_0_0_1"/>
<dbReference type="AlphaFoldDB" id="F8PIL8"/>
<organism evidence="3">
    <name type="scientific">Serpula lacrymans var. lacrymans (strain S7.3)</name>
    <name type="common">Dry rot fungus</name>
    <dbReference type="NCBI Taxonomy" id="936435"/>
    <lineage>
        <taxon>Eukaryota</taxon>
        <taxon>Fungi</taxon>
        <taxon>Dikarya</taxon>
        <taxon>Basidiomycota</taxon>
        <taxon>Agaricomycotina</taxon>
        <taxon>Agaricomycetes</taxon>
        <taxon>Agaricomycetidae</taxon>
        <taxon>Boletales</taxon>
        <taxon>Coniophorineae</taxon>
        <taxon>Serpulaceae</taxon>
        <taxon>Serpula</taxon>
    </lineage>
</organism>
<protein>
    <submittedName>
        <fullName evidence="2">Uncharacterized protein</fullName>
    </submittedName>
</protein>
<name>F8PIL8_SERL3</name>
<feature type="region of interest" description="Disordered" evidence="1">
    <location>
        <begin position="1"/>
        <end position="50"/>
    </location>
</feature>
<sequence>MGSYRAPSILETSGGLLDRPKMSPFVDEPEDMTKPSRGQVFDTRPALAAA</sequence>
<proteinExistence type="predicted"/>